<organism evidence="1 2">
    <name type="scientific">Tuber borchii</name>
    <name type="common">White truffle</name>
    <dbReference type="NCBI Taxonomy" id="42251"/>
    <lineage>
        <taxon>Eukaryota</taxon>
        <taxon>Fungi</taxon>
        <taxon>Dikarya</taxon>
        <taxon>Ascomycota</taxon>
        <taxon>Pezizomycotina</taxon>
        <taxon>Pezizomycetes</taxon>
        <taxon>Pezizales</taxon>
        <taxon>Tuberaceae</taxon>
        <taxon>Tuber</taxon>
    </lineage>
</organism>
<sequence>MKRAGQRGPQWKWWWWADMGGYGTALVHLIRIGRVHVAVARNRGTMTPRETYRYSSSVTESDRQ</sequence>
<evidence type="ECO:0000313" key="2">
    <source>
        <dbReference type="Proteomes" id="UP000244722"/>
    </source>
</evidence>
<accession>A0A2T6ZE81</accession>
<keyword evidence="2" id="KW-1185">Reference proteome</keyword>
<comment type="caution">
    <text evidence="1">The sequence shown here is derived from an EMBL/GenBank/DDBJ whole genome shotgun (WGS) entry which is preliminary data.</text>
</comment>
<name>A0A2T6ZE81_TUBBO</name>
<proteinExistence type="predicted"/>
<dbReference type="Proteomes" id="UP000244722">
    <property type="component" value="Unassembled WGS sequence"/>
</dbReference>
<protein>
    <submittedName>
        <fullName evidence="1">Uncharacterized protein</fullName>
    </submittedName>
</protein>
<evidence type="ECO:0000313" key="1">
    <source>
        <dbReference type="EMBL" id="PUU73807.1"/>
    </source>
</evidence>
<dbReference type="AlphaFoldDB" id="A0A2T6ZE81"/>
<reference evidence="1 2" key="1">
    <citation type="submission" date="2017-04" db="EMBL/GenBank/DDBJ databases">
        <title>Draft genome sequence of Tuber borchii Vittad., a whitish edible truffle.</title>
        <authorList>
            <consortium name="DOE Joint Genome Institute"/>
            <person name="Murat C."/>
            <person name="Kuo A."/>
            <person name="Barry K.W."/>
            <person name="Clum A."/>
            <person name="Dockter R.B."/>
            <person name="Fauchery L."/>
            <person name="Iotti M."/>
            <person name="Kohler A."/>
            <person name="Labutti K."/>
            <person name="Lindquist E.A."/>
            <person name="Lipzen A."/>
            <person name="Ohm R.A."/>
            <person name="Wang M."/>
            <person name="Grigoriev I.V."/>
            <person name="Zambonelli A."/>
            <person name="Martin F.M."/>
        </authorList>
    </citation>
    <scope>NUCLEOTIDE SEQUENCE [LARGE SCALE GENOMIC DNA]</scope>
    <source>
        <strain evidence="1 2">Tbo3840</strain>
    </source>
</reference>
<dbReference type="EMBL" id="NESQ01000344">
    <property type="protein sequence ID" value="PUU73807.1"/>
    <property type="molecule type" value="Genomic_DNA"/>
</dbReference>
<gene>
    <name evidence="1" type="ORF">B9Z19DRAFT_1094298</name>
</gene>